<proteinExistence type="predicted"/>
<accession>A0A101M311</accession>
<organism evidence="1">
    <name type="scientific">Picea glauca</name>
    <name type="common">White spruce</name>
    <name type="synonym">Pinus glauca</name>
    <dbReference type="NCBI Taxonomy" id="3330"/>
    <lineage>
        <taxon>Eukaryota</taxon>
        <taxon>Viridiplantae</taxon>
        <taxon>Streptophyta</taxon>
        <taxon>Embryophyta</taxon>
        <taxon>Tracheophyta</taxon>
        <taxon>Spermatophyta</taxon>
        <taxon>Pinopsida</taxon>
        <taxon>Pinidae</taxon>
        <taxon>Conifers I</taxon>
        <taxon>Pinales</taxon>
        <taxon>Pinaceae</taxon>
        <taxon>Picea</taxon>
    </lineage>
</organism>
<name>A0A101M311_PICGL</name>
<evidence type="ECO:0000313" key="1">
    <source>
        <dbReference type="EMBL" id="KUM49974.1"/>
    </source>
</evidence>
<sequence length="55" mass="6401">MEKAMFFPSRTFGYQSSLFQVLVLYSLSSDPHNLLVSIESWAAPKRGQYFDQERP</sequence>
<dbReference type="EMBL" id="LKAM01000002">
    <property type="protein sequence ID" value="KUM49974.1"/>
    <property type="molecule type" value="Genomic_DNA"/>
</dbReference>
<comment type="caution">
    <text evidence="1">The sequence shown here is derived from an EMBL/GenBank/DDBJ whole genome shotgun (WGS) entry which is preliminary data.</text>
</comment>
<reference evidence="1" key="1">
    <citation type="journal article" date="2015" name="Genome Biol. Evol.">
        <title>Organellar Genomes of White Spruce (Picea glauca): Assembly and Annotation.</title>
        <authorList>
            <person name="Jackman S.D."/>
            <person name="Warren R.L."/>
            <person name="Gibb E.A."/>
            <person name="Vandervalk B.P."/>
            <person name="Mohamadi H."/>
            <person name="Chu J."/>
            <person name="Raymond A."/>
            <person name="Pleasance S."/>
            <person name="Coope R."/>
            <person name="Wildung M.R."/>
            <person name="Ritland C.E."/>
            <person name="Bousquet J."/>
            <person name="Jones S.J."/>
            <person name="Bohlmann J."/>
            <person name="Birol I."/>
        </authorList>
    </citation>
    <scope>NUCLEOTIDE SEQUENCE [LARGE SCALE GENOMIC DNA]</scope>
    <source>
        <tissue evidence="1">Flushing bud</tissue>
    </source>
</reference>
<geneLocation type="mitochondrion" evidence="1"/>
<keyword evidence="1" id="KW-0496">Mitochondrion</keyword>
<gene>
    <name evidence="1" type="ORF">ABT39_MTgene3202</name>
</gene>
<protein>
    <submittedName>
        <fullName evidence="1">Uncharacterized protein</fullName>
    </submittedName>
</protein>
<dbReference type="AlphaFoldDB" id="A0A101M311"/>